<dbReference type="KEGG" id="vg:80004506"/>
<protein>
    <submittedName>
        <fullName evidence="1">Minor tail protein</fullName>
    </submittedName>
</protein>
<dbReference type="EMBL" id="MK937608">
    <property type="protein sequence ID" value="QDH93276.1"/>
    <property type="molecule type" value="Genomic_DNA"/>
</dbReference>
<sequence>MSAHEGYISFGGNEIINNARARGIAETAQCPLWWWKGPYCDSMADALGDEPYSTNTITDAPWFDPDDPDRSTRFFGAFAYSVSGVYDSTRSASVVEGVDNGGRVGRVRKGSRQVRVKALLAAQGADALEFGMAWLSAALDPGACGQHGDTCGSTDFEFFVDCPPARGTVQEFGPWVEARRNWNPNPSARGSVTGWATTAAVATLTATPEGGRVDVTANTSVPLFFQSADLPVAAGNRWSGAVEVTVPVGYPAVPLQLRNYAYGQNAAIGQSPVTTVQPGTTVRLEAPGTADATGVATGVRTILYGVGAPAGARFFVTDAIAERTAEVGDYFDGGTTAEDDFTQYRWLGAANASASVMETRQTVQRPQTDAEYGPIVDRHRRYLHNVVAVSGPLVTMEHEFRGFHAYEVEIVFVAERPWVYSVTRAVDLPTTASTVVEDIAHNLTPYPSAERPGEEVLTALNLSTNPSAEVNLTGWTSTYGVTSGADPGPFLAAVDRSGEKFAAGIWSVRRRLLGTATVASGRARVGLRQTMALGARPAGTRYSVNIWGAMTNAGGTGTALVRLDAVVEWLNAASASLRTDPLGETTTPAQIAEGMPFIAKSILPPVGATQALVYVRGEFDWASGPSPSDVRLYADALALTIP</sequence>
<organism evidence="1 2">
    <name type="scientific">Microbacterium phage Cressida</name>
    <dbReference type="NCBI Taxonomy" id="2591216"/>
    <lineage>
        <taxon>Viruses</taxon>
        <taxon>Duplodnaviria</taxon>
        <taxon>Heunggongvirae</taxon>
        <taxon>Uroviricota</taxon>
        <taxon>Caudoviricetes</taxon>
        <taxon>Kutznervirinae</taxon>
        <taxon>Mementomorivirus</taxon>
        <taxon>Mementomorivirus cressida</taxon>
    </lineage>
</organism>
<gene>
    <name evidence="1" type="primary">33</name>
    <name evidence="1" type="ORF">PBI_CRESSIDA_34</name>
</gene>
<dbReference type="Proteomes" id="UP000320188">
    <property type="component" value="Segment"/>
</dbReference>
<evidence type="ECO:0000313" key="2">
    <source>
        <dbReference type="Proteomes" id="UP000320188"/>
    </source>
</evidence>
<keyword evidence="2" id="KW-1185">Reference proteome</keyword>
<reference evidence="1 2" key="1">
    <citation type="submission" date="2019-05" db="EMBL/GenBank/DDBJ databases">
        <authorList>
            <person name="Stoner T.H."/>
            <person name="Aull H.G."/>
            <person name="Divens A.M."/>
            <person name="Zack K."/>
            <person name="Garlena R.A."/>
            <person name="Russell D.A."/>
            <person name="Pope W.H."/>
            <person name="Jacobs-Sera D."/>
            <person name="Hatfull G.F."/>
        </authorList>
    </citation>
    <scope>NUCLEOTIDE SEQUENCE [LARGE SCALE GENOMIC DNA]</scope>
</reference>
<proteinExistence type="predicted"/>
<evidence type="ECO:0000313" key="1">
    <source>
        <dbReference type="EMBL" id="QDH93276.1"/>
    </source>
</evidence>
<accession>A0A514DI32</accession>
<name>A0A514DI32_9CAUD</name>
<dbReference type="GeneID" id="80004506"/>
<dbReference type="RefSeq" id="YP_010750849.1">
    <property type="nucleotide sequence ID" value="NC_073363.1"/>
</dbReference>